<accession>A0A1C4B1Y7</accession>
<keyword evidence="3" id="KW-1185">Reference proteome</keyword>
<gene>
    <name evidence="2" type="ORF">GA0061071_10466</name>
</gene>
<dbReference type="InterPro" id="IPR049973">
    <property type="entry name" value="STY0301-like"/>
</dbReference>
<evidence type="ECO:0000313" key="2">
    <source>
        <dbReference type="EMBL" id="SCC00900.1"/>
    </source>
</evidence>
<evidence type="ECO:0000256" key="1">
    <source>
        <dbReference type="SAM" id="SignalP"/>
    </source>
</evidence>
<dbReference type="NCBIfam" id="NF042415">
    <property type="entry name" value="STY0301_fam"/>
    <property type="match status" value="1"/>
</dbReference>
<keyword evidence="1" id="KW-0732">Signal</keyword>
<protein>
    <submittedName>
        <fullName evidence="2">Uncharacterized protein</fullName>
    </submittedName>
</protein>
<dbReference type="AlphaFoldDB" id="A0A1C4B1Y7"/>
<name>A0A1C4B1Y7_9ENTR</name>
<organism evidence="2 3">
    <name type="scientific">Kosakonia oryzendophytica</name>
    <dbReference type="NCBI Taxonomy" id="1005665"/>
    <lineage>
        <taxon>Bacteria</taxon>
        <taxon>Pseudomonadati</taxon>
        <taxon>Pseudomonadota</taxon>
        <taxon>Gammaproteobacteria</taxon>
        <taxon>Enterobacterales</taxon>
        <taxon>Enterobacteriaceae</taxon>
        <taxon>Kosakonia</taxon>
    </lineage>
</organism>
<proteinExistence type="predicted"/>
<dbReference type="Proteomes" id="UP000198975">
    <property type="component" value="Unassembled WGS sequence"/>
</dbReference>
<reference evidence="3" key="1">
    <citation type="submission" date="2016-08" db="EMBL/GenBank/DDBJ databases">
        <authorList>
            <person name="Varghese N."/>
            <person name="Submissions Spin"/>
        </authorList>
    </citation>
    <scope>NUCLEOTIDE SEQUENCE [LARGE SCALE GENOMIC DNA]</scope>
    <source>
        <strain evidence="3">REICA_082</strain>
    </source>
</reference>
<feature type="chain" id="PRO_5008689075" evidence="1">
    <location>
        <begin position="23"/>
        <end position="122"/>
    </location>
</feature>
<dbReference type="RefSeq" id="WP_088237201.1">
    <property type="nucleotide sequence ID" value="NZ_FMAY01000004.1"/>
</dbReference>
<evidence type="ECO:0000313" key="3">
    <source>
        <dbReference type="Proteomes" id="UP000198975"/>
    </source>
</evidence>
<dbReference type="EMBL" id="FMAY01000004">
    <property type="protein sequence ID" value="SCC00900.1"/>
    <property type="molecule type" value="Genomic_DNA"/>
</dbReference>
<feature type="signal peptide" evidence="1">
    <location>
        <begin position="1"/>
        <end position="22"/>
    </location>
</feature>
<dbReference type="OrthoDB" id="6562846at2"/>
<sequence length="122" mass="13894">MLWSKTRRLVAAISLFSTVVYAEKTTCPEVLKDGGKIYRMNKVSVFEGEPEKRVDLMPDTDDNMVWTLKPSQENVKAQHTAMYLVCRYKGTDKTTTLKIPASAKKCTAWFGDNKKQFYAACE</sequence>